<dbReference type="PANTHER" id="PTHR33796:SF1">
    <property type="entry name" value="HOLLIDAY JUNCTION BRANCH MIGRATION COMPLEX SUBUNIT RUVA"/>
    <property type="match status" value="1"/>
</dbReference>
<accession>A0AAQ4EWV8</accession>
<sequence length="1112" mass="117602">MSVTNPFAFFAQVFLGLLLLPEAPPSAYQASVNILRTTGDDEGIPAFRPATFHQRDYHISYGTTRLSTETTNASTRTSGPSSIKCGFAGSFGSGRGGNAKMSVTNPFAFFAQVFLGLLLLPEAPPSAYQASVNILRTTGDDEGIPAFRPATFHQRDYHISYGTTRLSTETTNASTRTSGPSSIKCGFAGSFGSGRGGNAKMSVTNPFAFFAQVFLGLLLLPEAPPSAYQASVNILRTTGDDEGIPAFRPATFHQRDYHISYGTTRLSTETTNASTRTSGPSSIKCGFAGSFGSGRGGNAKMSVTNPFAFFAQVFLGLLLLPEAPPSAYQASVNILRTTGDDEGIPAFRPATFHQRDYHISYGTTRLSTETTNASTRTSGPSSIKCGFAGSFGSGRGGNAKMSVTNPFAFFAQVFLGLLLLPEAPPSAYQASVNILRTTGGEEGIPAFRPATFHQRDYHISYGTTRLSTETTNASTRTSGPSSIKCGFAGSFGSGRGGNGKMSVTNPFAFFAQVFLGLLLLPEAPPSAYQASVNILRTTGDDEGIPAFRPATFHQRDYHISYGTTRLSTETTNASTRTSGPSSIKCGFAGSFGSGRGGNAKMSVTNPFAFFAQVFLGLLLLPEAPPSAYQASVNILRTTGDDEGIPAFRPATFHQRDYHISYGTTRLSTETTNASTRTSGPSSIKCGFAGSFGSGRGGNAKMSVTNPFAFFAQVFLGLLLLPEAPPSAYQASVNILRTTGDDEGIPAFRPATFHQRDYHISYGTTRLSTETTNASTRTSGPSSIKCGFAGSFGSGRGGNAKMSVTNPFAFFAQVFLGLLLLPEAPPSAYQASVNILRTTGDDEGIPAFRPATFHQRDYHISYGTTRLSTETTNASTRTSGPSSIKCGFAGSFGSGRGGNAKMSVTNPFAFFAQVFLGLLLLPEAPPSAYQASVNILRTTGDDEGIPAFRPATFHQRDYHISYGTTRLSTETTNASTRTSGPSSIKCGFAGSFGSGRGGNAKMSVTNPFAFFAQVFLGLLLLPEAPPSAYQASVNILRTTGDDEGIPAFRPATFHQRDYHISYGTTRLSTETTNASTRTSGPSSIKCGFAGSFGSGRGGNAKMSVTNPFAFFAQ</sequence>
<feature type="signal peptide" evidence="1">
    <location>
        <begin position="1"/>
        <end position="29"/>
    </location>
</feature>
<keyword evidence="1" id="KW-0732">Signal</keyword>
<feature type="chain" id="PRO_5043019318" description="Secreted protein" evidence="1">
    <location>
        <begin position="30"/>
        <end position="1112"/>
    </location>
</feature>
<evidence type="ECO:0000313" key="2">
    <source>
        <dbReference type="EMBL" id="KAK8779197.1"/>
    </source>
</evidence>
<name>A0AAQ4EWV8_AMBAM</name>
<evidence type="ECO:0000256" key="1">
    <source>
        <dbReference type="SAM" id="SignalP"/>
    </source>
</evidence>
<dbReference type="EMBL" id="JARKHS020010055">
    <property type="protein sequence ID" value="KAK8779197.1"/>
    <property type="molecule type" value="Genomic_DNA"/>
</dbReference>
<protein>
    <recommendedName>
        <fullName evidence="4">Secreted protein</fullName>
    </recommendedName>
</protein>
<proteinExistence type="predicted"/>
<organism evidence="2 3">
    <name type="scientific">Amblyomma americanum</name>
    <name type="common">Lone star tick</name>
    <dbReference type="NCBI Taxonomy" id="6943"/>
    <lineage>
        <taxon>Eukaryota</taxon>
        <taxon>Metazoa</taxon>
        <taxon>Ecdysozoa</taxon>
        <taxon>Arthropoda</taxon>
        <taxon>Chelicerata</taxon>
        <taxon>Arachnida</taxon>
        <taxon>Acari</taxon>
        <taxon>Parasitiformes</taxon>
        <taxon>Ixodida</taxon>
        <taxon>Ixodoidea</taxon>
        <taxon>Ixodidae</taxon>
        <taxon>Amblyomminae</taxon>
        <taxon>Amblyomma</taxon>
    </lineage>
</organism>
<reference evidence="2 3" key="1">
    <citation type="journal article" date="2023" name="Arcadia Sci">
        <title>De novo assembly of a long-read Amblyomma americanum tick genome.</title>
        <authorList>
            <person name="Chou S."/>
            <person name="Poskanzer K.E."/>
            <person name="Rollins M."/>
            <person name="Thuy-Boun P.S."/>
        </authorList>
    </citation>
    <scope>NUCLEOTIDE SEQUENCE [LARGE SCALE GENOMIC DNA]</scope>
    <source>
        <strain evidence="2">F_SG_1</strain>
        <tissue evidence="2">Salivary glands</tissue>
    </source>
</reference>
<comment type="caution">
    <text evidence="2">The sequence shown here is derived from an EMBL/GenBank/DDBJ whole genome shotgun (WGS) entry which is preliminary data.</text>
</comment>
<dbReference type="AlphaFoldDB" id="A0AAQ4EWV8"/>
<evidence type="ECO:0008006" key="4">
    <source>
        <dbReference type="Google" id="ProtNLM"/>
    </source>
</evidence>
<feature type="non-terminal residue" evidence="2">
    <location>
        <position position="1112"/>
    </location>
</feature>
<gene>
    <name evidence="2" type="ORF">V5799_019462</name>
</gene>
<keyword evidence="3" id="KW-1185">Reference proteome</keyword>
<evidence type="ECO:0000313" key="3">
    <source>
        <dbReference type="Proteomes" id="UP001321473"/>
    </source>
</evidence>
<dbReference type="PANTHER" id="PTHR33796">
    <property type="entry name" value="HOLLIDAY JUNCTION ATP-DEPENDENT DNA HELICASE RUVA"/>
    <property type="match status" value="1"/>
</dbReference>
<dbReference type="Proteomes" id="UP001321473">
    <property type="component" value="Unassembled WGS sequence"/>
</dbReference>